<organism evidence="1 2">
    <name type="scientific">Ajellomyces dermatitidis (strain ER-3 / ATCC MYA-2586)</name>
    <name type="common">Blastomyces dermatitidis</name>
    <dbReference type="NCBI Taxonomy" id="559297"/>
    <lineage>
        <taxon>Eukaryota</taxon>
        <taxon>Fungi</taxon>
        <taxon>Dikarya</taxon>
        <taxon>Ascomycota</taxon>
        <taxon>Pezizomycotina</taxon>
        <taxon>Eurotiomycetes</taxon>
        <taxon>Eurotiomycetidae</taxon>
        <taxon>Onygenales</taxon>
        <taxon>Ajellomycetaceae</taxon>
        <taxon>Blastomyces</taxon>
    </lineage>
</organism>
<dbReference type="EMBL" id="EQ999973">
    <property type="protein sequence ID" value="EEQ83235.2"/>
    <property type="molecule type" value="Genomic_DNA"/>
</dbReference>
<accession>A0ABP2EJP1</accession>
<keyword evidence="2" id="KW-1185">Reference proteome</keyword>
<evidence type="ECO:0000313" key="1">
    <source>
        <dbReference type="EMBL" id="EEQ83235.2"/>
    </source>
</evidence>
<sequence>MLALFDFRDTLQCNRRCSSLRAGQFYPFGLGNNSSMTTGNRIDVVEDTFQNVVGIAGSLQPEEISLQFLNSSGCFEGLSSKPSLFGMAVTADCQVVDFQAFQGWKLVEFHSIVRTPALEAVFQTPSLRFGIAVPKVNRGSFQSPT</sequence>
<dbReference type="Proteomes" id="UP000002039">
    <property type="component" value="Unassembled WGS sequence"/>
</dbReference>
<proteinExistence type="predicted"/>
<protein>
    <submittedName>
        <fullName evidence="1">Uncharacterized protein</fullName>
    </submittedName>
</protein>
<evidence type="ECO:0000313" key="2">
    <source>
        <dbReference type="Proteomes" id="UP000002039"/>
    </source>
</evidence>
<name>A0ABP2EJP1_AJEDR</name>
<dbReference type="RefSeq" id="XP_045271475.1">
    <property type="nucleotide sequence ID" value="XM_045415546.1"/>
</dbReference>
<gene>
    <name evidence="1" type="ORF">BDCG_00040</name>
</gene>
<reference evidence="2" key="1">
    <citation type="journal article" date="2015" name="PLoS Genet.">
        <title>The dynamic genome and transcriptome of the human fungal pathogen Blastomyces and close relative Emmonsia.</title>
        <authorList>
            <person name="Munoz J.F."/>
            <person name="Gauthier G.M."/>
            <person name="Desjardins C.A."/>
            <person name="Gallo J.E."/>
            <person name="Holder J."/>
            <person name="Sullivan T.D."/>
            <person name="Marty A.J."/>
            <person name="Carmen J.C."/>
            <person name="Chen Z."/>
            <person name="Ding L."/>
            <person name="Gujja S."/>
            <person name="Magrini V."/>
            <person name="Misas E."/>
            <person name="Mitreva M."/>
            <person name="Priest M."/>
            <person name="Saif S."/>
            <person name="Whiston E.A."/>
            <person name="Young S."/>
            <person name="Zeng Q."/>
            <person name="Goldman W.E."/>
            <person name="Mardis E.R."/>
            <person name="Taylor J.W."/>
            <person name="McEwen J.G."/>
            <person name="Clay O.K."/>
            <person name="Klein B.S."/>
            <person name="Cuomo C.A."/>
        </authorList>
    </citation>
    <scope>NUCLEOTIDE SEQUENCE [LARGE SCALE GENOMIC DNA]</scope>
    <source>
        <strain evidence="2">ER-3 / ATCC MYA-2586</strain>
    </source>
</reference>
<dbReference type="GeneID" id="69022872"/>